<accession>A0A1J8NNP0</accession>
<dbReference type="InterPro" id="IPR005895">
    <property type="entry name" value="ABC_transptr_haem_export_CcmA"/>
</dbReference>
<sequence>MLTVDGLSYERSKRILFKQLTFQLCQGQTLHIVGANGSGKTTLLEILTGLRIPLTGKVMWNGLSIKKNSINFTENLLYVNHRLGMKSTLNLIENLYLCLTRRNLIRHQSKRKAIHDIHQILDQLNLRHCTETLLTQLSIGQQRRLSLAKLLLIKADCWILDEPFTSLDKQGITLLSSLMEKQSARGGVIVFTSHSSVYSLHSEIKKIFL</sequence>
<keyword evidence="6" id="KW-0472">Membrane</keyword>
<evidence type="ECO:0000256" key="2">
    <source>
        <dbReference type="ARBA" id="ARBA00022741"/>
    </source>
</evidence>
<dbReference type="NCBIfam" id="NF010061">
    <property type="entry name" value="PRK13538.1"/>
    <property type="match status" value="1"/>
</dbReference>
<reference evidence="8 9" key="1">
    <citation type="submission" date="2016-03" db="EMBL/GenBank/DDBJ databases">
        <title>Comparative genomics of Rickettsiella.</title>
        <authorList>
            <person name="Chandler C."/>
            <person name="Wang Y."/>
        </authorList>
    </citation>
    <scope>NUCLEOTIDE SEQUENCE [LARGE SCALE GENOMIC DNA]</scope>
    <source>
        <strain evidence="8 9">RCFS May 2013</strain>
    </source>
</reference>
<dbReference type="GO" id="GO:0005524">
    <property type="term" value="F:ATP binding"/>
    <property type="evidence" value="ECO:0007669"/>
    <property type="project" value="UniProtKB-KW"/>
</dbReference>
<feature type="domain" description="ABC transporter" evidence="7">
    <location>
        <begin position="2"/>
        <end position="209"/>
    </location>
</feature>
<protein>
    <recommendedName>
        <fullName evidence="7">ABC transporter domain-containing protein</fullName>
    </recommendedName>
</protein>
<dbReference type="EMBL" id="LUKY01000030">
    <property type="protein sequence ID" value="OIZ95630.1"/>
    <property type="molecule type" value="Genomic_DNA"/>
</dbReference>
<evidence type="ECO:0000259" key="7">
    <source>
        <dbReference type="PROSITE" id="PS50893"/>
    </source>
</evidence>
<keyword evidence="2" id="KW-0547">Nucleotide-binding</keyword>
<dbReference type="InterPro" id="IPR027417">
    <property type="entry name" value="P-loop_NTPase"/>
</dbReference>
<keyword evidence="4" id="KW-0067">ATP-binding</keyword>
<dbReference type="Pfam" id="PF00005">
    <property type="entry name" value="ABC_tran"/>
    <property type="match status" value="1"/>
</dbReference>
<evidence type="ECO:0000256" key="5">
    <source>
        <dbReference type="ARBA" id="ARBA00022967"/>
    </source>
</evidence>
<dbReference type="RefSeq" id="WP_071662101.1">
    <property type="nucleotide sequence ID" value="NZ_LUKY01000030.1"/>
</dbReference>
<organism evidence="8 9">
    <name type="scientific">Candidatus Rickettsiella isopodorum</name>
    <dbReference type="NCBI Taxonomy" id="1225476"/>
    <lineage>
        <taxon>Bacteria</taxon>
        <taxon>Pseudomonadati</taxon>
        <taxon>Pseudomonadota</taxon>
        <taxon>Gammaproteobacteria</taxon>
        <taxon>Legionellales</taxon>
        <taxon>Coxiellaceae</taxon>
        <taxon>Rickettsiella</taxon>
    </lineage>
</organism>
<dbReference type="SMART" id="SM00382">
    <property type="entry name" value="AAA"/>
    <property type="match status" value="1"/>
</dbReference>
<evidence type="ECO:0000256" key="1">
    <source>
        <dbReference type="ARBA" id="ARBA00022448"/>
    </source>
</evidence>
<dbReference type="Proteomes" id="UP000183924">
    <property type="component" value="Unassembled WGS sequence"/>
</dbReference>
<dbReference type="PROSITE" id="PS50893">
    <property type="entry name" value="ABC_TRANSPORTER_2"/>
    <property type="match status" value="1"/>
</dbReference>
<dbReference type="STRING" id="1225476.A1D18_01725"/>
<dbReference type="GO" id="GO:0022857">
    <property type="term" value="F:transmembrane transporter activity"/>
    <property type="evidence" value="ECO:0007669"/>
    <property type="project" value="InterPro"/>
</dbReference>
<dbReference type="SUPFAM" id="SSF52540">
    <property type="entry name" value="P-loop containing nucleoside triphosphate hydrolases"/>
    <property type="match status" value="1"/>
</dbReference>
<proteinExistence type="predicted"/>
<dbReference type="GO" id="GO:0016887">
    <property type="term" value="F:ATP hydrolysis activity"/>
    <property type="evidence" value="ECO:0007669"/>
    <property type="project" value="InterPro"/>
</dbReference>
<keyword evidence="5" id="KW-1278">Translocase</keyword>
<name>A0A1J8NNP0_9COXI</name>
<dbReference type="AlphaFoldDB" id="A0A1J8NNP0"/>
<comment type="caution">
    <text evidence="8">The sequence shown here is derived from an EMBL/GenBank/DDBJ whole genome shotgun (WGS) entry which is preliminary data.</text>
</comment>
<dbReference type="NCBIfam" id="TIGR01189">
    <property type="entry name" value="ccmA"/>
    <property type="match status" value="1"/>
</dbReference>
<dbReference type="InterPro" id="IPR003439">
    <property type="entry name" value="ABC_transporter-like_ATP-bd"/>
</dbReference>
<evidence type="ECO:0000256" key="3">
    <source>
        <dbReference type="ARBA" id="ARBA00022748"/>
    </source>
</evidence>
<dbReference type="GO" id="GO:0017004">
    <property type="term" value="P:cytochrome complex assembly"/>
    <property type="evidence" value="ECO:0007669"/>
    <property type="project" value="UniProtKB-KW"/>
</dbReference>
<dbReference type="PANTHER" id="PTHR43499:SF1">
    <property type="entry name" value="ABC TRANSPORTER I FAMILY MEMBER 1"/>
    <property type="match status" value="1"/>
</dbReference>
<dbReference type="PANTHER" id="PTHR43499">
    <property type="entry name" value="ABC TRANSPORTER I FAMILY MEMBER 1"/>
    <property type="match status" value="1"/>
</dbReference>
<evidence type="ECO:0000313" key="9">
    <source>
        <dbReference type="Proteomes" id="UP000183924"/>
    </source>
</evidence>
<dbReference type="InterPro" id="IPR003593">
    <property type="entry name" value="AAA+_ATPase"/>
</dbReference>
<evidence type="ECO:0000256" key="6">
    <source>
        <dbReference type="ARBA" id="ARBA00023136"/>
    </source>
</evidence>
<keyword evidence="9" id="KW-1185">Reference proteome</keyword>
<gene>
    <name evidence="8" type="ORF">A1D18_01725</name>
</gene>
<keyword evidence="3" id="KW-0201">Cytochrome c-type biogenesis</keyword>
<dbReference type="Gene3D" id="3.40.50.300">
    <property type="entry name" value="P-loop containing nucleotide triphosphate hydrolases"/>
    <property type="match status" value="1"/>
</dbReference>
<keyword evidence="1" id="KW-0813">Transport</keyword>
<evidence type="ECO:0000256" key="4">
    <source>
        <dbReference type="ARBA" id="ARBA00022840"/>
    </source>
</evidence>
<evidence type="ECO:0000313" key="8">
    <source>
        <dbReference type="EMBL" id="OIZ95630.1"/>
    </source>
</evidence>